<gene>
    <name evidence="4" type="ORF">LV75_001868</name>
</gene>
<dbReference type="Proteomes" id="UP001205185">
    <property type="component" value="Unassembled WGS sequence"/>
</dbReference>
<feature type="region of interest" description="Disordered" evidence="2">
    <location>
        <begin position="1"/>
        <end position="27"/>
    </location>
</feature>
<dbReference type="PROSITE" id="PS50889">
    <property type="entry name" value="S4"/>
    <property type="match status" value="1"/>
</dbReference>
<dbReference type="InterPro" id="IPR002942">
    <property type="entry name" value="S4_RNA-bd"/>
</dbReference>
<evidence type="ECO:0000256" key="2">
    <source>
        <dbReference type="SAM" id="MobiDB-lite"/>
    </source>
</evidence>
<accession>A0ABT1I9S5</accession>
<comment type="caution">
    <text evidence="4">The sequence shown here is derived from an EMBL/GenBank/DDBJ whole genome shotgun (WGS) entry which is preliminary data.</text>
</comment>
<protein>
    <submittedName>
        <fullName evidence="4">Ribosome-associated heat shock protein Hsp15</fullName>
    </submittedName>
</protein>
<feature type="region of interest" description="Disordered" evidence="2">
    <location>
        <begin position="82"/>
        <end position="104"/>
    </location>
</feature>
<keyword evidence="4" id="KW-0346">Stress response</keyword>
<name>A0ABT1I9S5_9PSEU</name>
<sequence length="104" mass="11371">MKTRPEGAASCRGGHVRVNDRPAKPSTVVVPGDEVRIRVAGTTRVVEVTQTIRKRVGAGVAATCLIDRTPKPPPEVVVPVAKRERGAGRPTKRERRVLDQFRNQ</sequence>
<evidence type="ECO:0000313" key="4">
    <source>
        <dbReference type="EMBL" id="MCP2269380.1"/>
    </source>
</evidence>
<dbReference type="Pfam" id="PF01479">
    <property type="entry name" value="S4"/>
    <property type="match status" value="1"/>
</dbReference>
<dbReference type="SUPFAM" id="SSF55174">
    <property type="entry name" value="Alpha-L RNA-binding motif"/>
    <property type="match status" value="1"/>
</dbReference>
<dbReference type="Gene3D" id="3.10.290.10">
    <property type="entry name" value="RNA-binding S4 domain"/>
    <property type="match status" value="1"/>
</dbReference>
<evidence type="ECO:0000313" key="5">
    <source>
        <dbReference type="Proteomes" id="UP001205185"/>
    </source>
</evidence>
<evidence type="ECO:0000259" key="3">
    <source>
        <dbReference type="Pfam" id="PF01479"/>
    </source>
</evidence>
<organism evidence="4 5">
    <name type="scientific">Actinokineospora diospyrosa</name>
    <dbReference type="NCBI Taxonomy" id="103728"/>
    <lineage>
        <taxon>Bacteria</taxon>
        <taxon>Bacillati</taxon>
        <taxon>Actinomycetota</taxon>
        <taxon>Actinomycetes</taxon>
        <taxon>Pseudonocardiales</taxon>
        <taxon>Pseudonocardiaceae</taxon>
        <taxon>Actinokineospora</taxon>
    </lineage>
</organism>
<feature type="domain" description="RNA-binding S4" evidence="3">
    <location>
        <begin position="2"/>
        <end position="35"/>
    </location>
</feature>
<reference evidence="4 5" key="1">
    <citation type="submission" date="2022-06" db="EMBL/GenBank/DDBJ databases">
        <title>Genomic Encyclopedia of Archaeal and Bacterial Type Strains, Phase II (KMG-II): from individual species to whole genera.</title>
        <authorList>
            <person name="Goeker M."/>
        </authorList>
    </citation>
    <scope>NUCLEOTIDE SEQUENCE [LARGE SCALE GENOMIC DNA]</scope>
    <source>
        <strain evidence="4 5">DSM 44255</strain>
    </source>
</reference>
<dbReference type="EMBL" id="JAMTCO010000004">
    <property type="protein sequence ID" value="MCP2269380.1"/>
    <property type="molecule type" value="Genomic_DNA"/>
</dbReference>
<dbReference type="InterPro" id="IPR036986">
    <property type="entry name" value="S4_RNA-bd_sf"/>
</dbReference>
<keyword evidence="1" id="KW-0694">RNA-binding</keyword>
<dbReference type="CDD" id="cd00165">
    <property type="entry name" value="S4"/>
    <property type="match status" value="1"/>
</dbReference>
<keyword evidence="5" id="KW-1185">Reference proteome</keyword>
<proteinExistence type="predicted"/>
<evidence type="ECO:0000256" key="1">
    <source>
        <dbReference type="PROSITE-ProRule" id="PRU00182"/>
    </source>
</evidence>